<dbReference type="Gene3D" id="3.30.420.610">
    <property type="entry name" value="LOTUS domain-like"/>
    <property type="match status" value="1"/>
</dbReference>
<proteinExistence type="predicted"/>
<keyword evidence="4" id="KW-1185">Reference proteome</keyword>
<dbReference type="Pfam" id="PF12872">
    <property type="entry name" value="OST-HTH"/>
    <property type="match status" value="1"/>
</dbReference>
<dbReference type="Gene3D" id="3.40.50.1110">
    <property type="entry name" value="SGNH hydrolase"/>
    <property type="match status" value="1"/>
</dbReference>
<dbReference type="InterPro" id="IPR036514">
    <property type="entry name" value="SGNH_hydro_sf"/>
</dbReference>
<protein>
    <submittedName>
        <fullName evidence="3">Maternal effect protein oskar</fullName>
    </submittedName>
</protein>
<feature type="region of interest" description="Disordered" evidence="1">
    <location>
        <begin position="347"/>
        <end position="372"/>
    </location>
</feature>
<feature type="compositionally biased region" description="Polar residues" evidence="1">
    <location>
        <begin position="359"/>
        <end position="372"/>
    </location>
</feature>
<evidence type="ECO:0000259" key="2">
    <source>
        <dbReference type="PROSITE" id="PS51644"/>
    </source>
</evidence>
<dbReference type="PROSITE" id="PS51644">
    <property type="entry name" value="HTH_OST"/>
    <property type="match status" value="1"/>
</dbReference>
<accession>A0AAU9ETK4</accession>
<dbReference type="AlphaFoldDB" id="A0AAU9ETK4"/>
<evidence type="ECO:0000313" key="4">
    <source>
        <dbReference type="Proteomes" id="UP001500889"/>
    </source>
</evidence>
<dbReference type="Pfam" id="PF17182">
    <property type="entry name" value="OSK"/>
    <property type="match status" value="1"/>
</dbReference>
<sequence length="624" mass="71932">MATFRSVHSEPYTSKNSSSSSNRLTALRKRLTTCFQQWCQQLQQPPPSYRKSGANHFYKIFVQADYKVFGEKTKYIRQFKKIFKGKKDLARKSEPERVVVVPETETVPHKSVDVTEAIQRKQLQLVARLFSSTLISTEEEISCSYNSSSSSMTIIESNYIGVREEYPEIDSEIRSILLANAQSGITISSIKNEYRKLTGNPFPLHDNVTDFLLTIPHVTAECSLTGKRIFNMKPRPETRHLYEMVVNQKSSNDLVSHDHPVAARPPRFWRYQYKRRALSSLDNNNNLNRNINHIEEKLSAVGSKEATLQAQVGPLQQLARAAAESNWCYQDNWNHLNNCYRRANIFTDPPEKPTPLPAQENQHPHISQNQQENLKNHQENLKNQLNLLVSEQHQQQEISASKKRRNDFSPTPTPTTISSGTQHDSMFTINSDYDAYLLDFPLLGDDFLLYMARMELRCRFKRSVRVLQSGLCVSGQTISAARSRLHHVQMFKDTHVIVNIGSVDIMRGKPIVQIQHDFRQLIKDMHKRGLTPILTTLAPLANYCHDKVVCDKVAKFNHFIWKECASYLKVIDIHSCLVNENGVVRFDCFQYMSRNVTGSRESYVFWNKIGRQRVLQMIEASLEY</sequence>
<name>A0AAU9ETK4_DROMD</name>
<dbReference type="EMBL" id="AP029263">
    <property type="protein sequence ID" value="BFF89860.1"/>
    <property type="molecule type" value="Genomic_DNA"/>
</dbReference>
<reference evidence="3 4" key="1">
    <citation type="submission" date="2024-02" db="EMBL/GenBank/DDBJ databases">
        <title>A chromosome-level genome assembly of Drosophila madeirensis, a fruit fly species endemic to Madeira island.</title>
        <authorList>
            <person name="Tomihara K."/>
            <person name="Llopart A."/>
            <person name="Yamamoto D."/>
        </authorList>
    </citation>
    <scope>NUCLEOTIDE SEQUENCE [LARGE SCALE GENOMIC DNA]</scope>
    <source>
        <strain evidence="3 4">RF1</strain>
    </source>
</reference>
<evidence type="ECO:0000256" key="1">
    <source>
        <dbReference type="SAM" id="MobiDB-lite"/>
    </source>
</evidence>
<gene>
    <name evidence="3" type="ORF">DMAD_08518</name>
</gene>
<feature type="region of interest" description="Disordered" evidence="1">
    <location>
        <begin position="1"/>
        <end position="23"/>
    </location>
</feature>
<organism evidence="3 4">
    <name type="scientific">Drosophila madeirensis</name>
    <name type="common">Fruit fly</name>
    <dbReference type="NCBI Taxonomy" id="30013"/>
    <lineage>
        <taxon>Eukaryota</taxon>
        <taxon>Metazoa</taxon>
        <taxon>Ecdysozoa</taxon>
        <taxon>Arthropoda</taxon>
        <taxon>Hexapoda</taxon>
        <taxon>Insecta</taxon>
        <taxon>Pterygota</taxon>
        <taxon>Neoptera</taxon>
        <taxon>Endopterygota</taxon>
        <taxon>Diptera</taxon>
        <taxon>Brachycera</taxon>
        <taxon>Muscomorpha</taxon>
        <taxon>Ephydroidea</taxon>
        <taxon>Drosophilidae</taxon>
        <taxon>Drosophila</taxon>
        <taxon>Sophophora</taxon>
    </lineage>
</organism>
<dbReference type="Proteomes" id="UP001500889">
    <property type="component" value="Chromosome O"/>
</dbReference>
<dbReference type="SUPFAM" id="SSF52266">
    <property type="entry name" value="SGNH hydrolase"/>
    <property type="match status" value="1"/>
</dbReference>
<evidence type="ECO:0000313" key="3">
    <source>
        <dbReference type="EMBL" id="BFF89860.1"/>
    </source>
</evidence>
<dbReference type="InterPro" id="IPR025605">
    <property type="entry name" value="OST-HTH/LOTUS_dom"/>
</dbReference>
<dbReference type="InterPro" id="IPR041966">
    <property type="entry name" value="LOTUS-like"/>
</dbReference>
<feature type="domain" description="HTH OST-type" evidence="2">
    <location>
        <begin position="165"/>
        <end position="234"/>
    </location>
</feature>
<dbReference type="InterPro" id="IPR033447">
    <property type="entry name" value="OSK"/>
</dbReference>
<feature type="region of interest" description="Disordered" evidence="1">
    <location>
        <begin position="392"/>
        <end position="424"/>
    </location>
</feature>